<evidence type="ECO:0000313" key="5">
    <source>
        <dbReference type="Proteomes" id="UP000823046"/>
    </source>
</evidence>
<dbReference type="Proteomes" id="UP000823046">
    <property type="component" value="Unassembled WGS sequence"/>
</dbReference>
<keyword evidence="1" id="KW-1015">Disulfide bond</keyword>
<keyword evidence="2" id="KW-0812">Transmembrane</keyword>
<dbReference type="SUPFAM" id="SSF57196">
    <property type="entry name" value="EGF/Laminin"/>
    <property type="match status" value="1"/>
</dbReference>
<dbReference type="InterPro" id="IPR000742">
    <property type="entry name" value="EGF"/>
</dbReference>
<evidence type="ECO:0000256" key="2">
    <source>
        <dbReference type="SAM" id="Phobius"/>
    </source>
</evidence>
<dbReference type="SMART" id="SM00181">
    <property type="entry name" value="EGF"/>
    <property type="match status" value="3"/>
</dbReference>
<comment type="caution">
    <text evidence="4">The sequence shown here is derived from an EMBL/GenBank/DDBJ whole genome shotgun (WGS) entry which is preliminary data.</text>
</comment>
<evidence type="ECO:0000259" key="3">
    <source>
        <dbReference type="PROSITE" id="PS50026"/>
    </source>
</evidence>
<evidence type="ECO:0000256" key="1">
    <source>
        <dbReference type="PROSITE-ProRule" id="PRU00076"/>
    </source>
</evidence>
<dbReference type="Gene3D" id="2.10.25.10">
    <property type="entry name" value="Laminin"/>
    <property type="match status" value="1"/>
</dbReference>
<name>A0ABQ7J8P5_9APIC</name>
<organism evidence="4 5">
    <name type="scientific">Cardiosporidium cionae</name>
    <dbReference type="NCBI Taxonomy" id="476202"/>
    <lineage>
        <taxon>Eukaryota</taxon>
        <taxon>Sar</taxon>
        <taxon>Alveolata</taxon>
        <taxon>Apicomplexa</taxon>
        <taxon>Aconoidasida</taxon>
        <taxon>Nephromycida</taxon>
        <taxon>Cardiosporidium</taxon>
    </lineage>
</organism>
<keyword evidence="5" id="KW-1185">Reference proteome</keyword>
<accession>A0ABQ7J8P5</accession>
<keyword evidence="2" id="KW-0472">Membrane</keyword>
<protein>
    <recommendedName>
        <fullName evidence="3">EGF-like domain-containing protein</fullName>
    </recommendedName>
</protein>
<dbReference type="EMBL" id="JADAQX010000405">
    <property type="protein sequence ID" value="KAF8820363.1"/>
    <property type="molecule type" value="Genomic_DNA"/>
</dbReference>
<comment type="caution">
    <text evidence="1">Lacks conserved residue(s) required for the propagation of feature annotation.</text>
</comment>
<sequence length="253" mass="27305">MAKHYQSEPPKYLDFPIGKIIYSTFNKNILPVIFSAAAECIDGNICAAGLCFISSSTNLRVCACPQNTANWNCGRAISMCTTDCNIKTGIESGVGTCGNALCGSGTCQDSTTYPFYTCVCDAFSTGPNCENEFNPCVSISTNPCGRGTCEFIPGVKRIICMCDEGWKQPDNVPNSILTWPSTGTTQIEIPPACTVQVTYGIARSSESLTTGEVVTWWVVLAAIVMILIWCCLTTCTECCSRSLLGFRSILFQK</sequence>
<dbReference type="PROSITE" id="PS50026">
    <property type="entry name" value="EGF_3"/>
    <property type="match status" value="1"/>
</dbReference>
<reference evidence="4 5" key="1">
    <citation type="journal article" date="2020" name="bioRxiv">
        <title>Metabolic contributions of an alphaproteobacterial endosymbiont in the apicomplexan Cardiosporidium cionae.</title>
        <authorList>
            <person name="Hunter E.S."/>
            <person name="Paight C.J."/>
            <person name="Lane C.E."/>
        </authorList>
    </citation>
    <scope>NUCLEOTIDE SEQUENCE [LARGE SCALE GENOMIC DNA]</scope>
    <source>
        <strain evidence="4">ESH_2018</strain>
    </source>
</reference>
<feature type="domain" description="EGF-like" evidence="3">
    <location>
        <begin position="93"/>
        <end position="130"/>
    </location>
</feature>
<evidence type="ECO:0000313" key="4">
    <source>
        <dbReference type="EMBL" id="KAF8820363.1"/>
    </source>
</evidence>
<proteinExistence type="predicted"/>
<dbReference type="PROSITE" id="PS00022">
    <property type="entry name" value="EGF_1"/>
    <property type="match status" value="1"/>
</dbReference>
<gene>
    <name evidence="4" type="ORF">IE077_003260</name>
</gene>
<feature type="disulfide bond" evidence="1">
    <location>
        <begin position="120"/>
        <end position="129"/>
    </location>
</feature>
<keyword evidence="2" id="KW-1133">Transmembrane helix</keyword>
<feature type="transmembrane region" description="Helical" evidence="2">
    <location>
        <begin position="214"/>
        <end position="232"/>
    </location>
</feature>
<feature type="disulfide bond" evidence="1">
    <location>
        <begin position="97"/>
        <end position="107"/>
    </location>
</feature>
<keyword evidence="1" id="KW-0245">EGF-like domain</keyword>